<dbReference type="CDD" id="cd00130">
    <property type="entry name" value="PAS"/>
    <property type="match status" value="1"/>
</dbReference>
<dbReference type="SUPFAM" id="SSF55073">
    <property type="entry name" value="Nucleotide cyclase"/>
    <property type="match status" value="1"/>
</dbReference>
<sequence>MDDTPTETSFQGEKCPNNVNIWHRDPQIIYSLAELKERYLWLDAMVNHIPDFIYAKDREGRFLYANQAILENNGLSCIDDIIGLTDFDLHGKAAENARIAEIEQRVIETGEPDLGFEEPAMVGGDRWLMMSRVPLRDSSGTIIGVVGTSRDISARKASERLMLAQNRILGMIVDSIDISLLMKELAALIEGLSEGISCATVIFSPDNHPPMYEAPSLSRLPKRLSEALSSASPELICEAMFDLASNQDHFHCFEISSASGQNQGLVGVFAQNALSKSLIEFLAGASHMAGIAIDRRKAEERIRFLIDHDALTGVMNRSAIEARMPDLLASATCTAQTLAVGFIDIDNFKQVNDTLGHAVGDELLKATAARISQIVAQNGMVARIGGDEFIVVLHESDARFEDVFERIRKTVAQAPLMDNAELHTHCSIGIAYFPDHGKTAGDLFKAADLAMYRAKQSGRNLVQVFS</sequence>
<dbReference type="GO" id="GO:0003824">
    <property type="term" value="F:catalytic activity"/>
    <property type="evidence" value="ECO:0007669"/>
    <property type="project" value="UniProtKB-ARBA"/>
</dbReference>
<dbReference type="Proteomes" id="UP000186894">
    <property type="component" value="Unassembled WGS sequence"/>
</dbReference>
<dbReference type="PROSITE" id="PS50887">
    <property type="entry name" value="GGDEF"/>
    <property type="match status" value="1"/>
</dbReference>
<organism evidence="3 4">
    <name type="scientific">Rhizobium oryziradicis</name>
    <dbReference type="NCBI Taxonomy" id="1867956"/>
    <lineage>
        <taxon>Bacteria</taxon>
        <taxon>Pseudomonadati</taxon>
        <taxon>Pseudomonadota</taxon>
        <taxon>Alphaproteobacteria</taxon>
        <taxon>Hyphomicrobiales</taxon>
        <taxon>Rhizobiaceae</taxon>
        <taxon>Rhizobium/Agrobacterium group</taxon>
        <taxon>Rhizobium</taxon>
    </lineage>
</organism>
<dbReference type="InterPro" id="IPR043128">
    <property type="entry name" value="Rev_trsase/Diguanyl_cyclase"/>
</dbReference>
<dbReference type="InterPro" id="IPR013656">
    <property type="entry name" value="PAS_4"/>
</dbReference>
<dbReference type="AlphaFoldDB" id="A0A1Q8ZLA6"/>
<dbReference type="PROSITE" id="PS50113">
    <property type="entry name" value="PAC"/>
    <property type="match status" value="1"/>
</dbReference>
<dbReference type="InterPro" id="IPR052155">
    <property type="entry name" value="Biofilm_reg_signaling"/>
</dbReference>
<proteinExistence type="predicted"/>
<dbReference type="NCBIfam" id="TIGR00229">
    <property type="entry name" value="sensory_box"/>
    <property type="match status" value="1"/>
</dbReference>
<dbReference type="FunFam" id="3.30.70.270:FF:000001">
    <property type="entry name" value="Diguanylate cyclase domain protein"/>
    <property type="match status" value="1"/>
</dbReference>
<evidence type="ECO:0000259" key="2">
    <source>
        <dbReference type="PROSITE" id="PS50887"/>
    </source>
</evidence>
<dbReference type="InterPro" id="IPR035965">
    <property type="entry name" value="PAS-like_dom_sf"/>
</dbReference>
<dbReference type="PANTHER" id="PTHR44757">
    <property type="entry name" value="DIGUANYLATE CYCLASE DGCP"/>
    <property type="match status" value="1"/>
</dbReference>
<dbReference type="Pfam" id="PF08448">
    <property type="entry name" value="PAS_4"/>
    <property type="match status" value="1"/>
</dbReference>
<dbReference type="InterPro" id="IPR000700">
    <property type="entry name" value="PAS-assoc_C"/>
</dbReference>
<dbReference type="SUPFAM" id="SSF55785">
    <property type="entry name" value="PYP-like sensor domain (PAS domain)"/>
    <property type="match status" value="1"/>
</dbReference>
<comment type="caution">
    <text evidence="3">The sequence shown here is derived from an EMBL/GenBank/DDBJ whole genome shotgun (WGS) entry which is preliminary data.</text>
</comment>
<keyword evidence="4" id="KW-1185">Reference proteome</keyword>
<evidence type="ECO:0008006" key="5">
    <source>
        <dbReference type="Google" id="ProtNLM"/>
    </source>
</evidence>
<dbReference type="InterPro" id="IPR029787">
    <property type="entry name" value="Nucleotide_cyclase"/>
</dbReference>
<protein>
    <recommendedName>
        <fullName evidence="5">Diguanylate cyclase</fullName>
    </recommendedName>
</protein>
<evidence type="ECO:0000313" key="4">
    <source>
        <dbReference type="Proteomes" id="UP000186894"/>
    </source>
</evidence>
<name>A0A1Q8ZLA6_9HYPH</name>
<feature type="domain" description="PAC" evidence="1">
    <location>
        <begin position="100"/>
        <end position="164"/>
    </location>
</feature>
<dbReference type="InterPro" id="IPR000160">
    <property type="entry name" value="GGDEF_dom"/>
</dbReference>
<evidence type="ECO:0000313" key="3">
    <source>
        <dbReference type="EMBL" id="OLP42676.1"/>
    </source>
</evidence>
<dbReference type="EMBL" id="MKIM01000031">
    <property type="protein sequence ID" value="OLP42676.1"/>
    <property type="molecule type" value="Genomic_DNA"/>
</dbReference>
<dbReference type="Pfam" id="PF00990">
    <property type="entry name" value="GGDEF"/>
    <property type="match status" value="1"/>
</dbReference>
<dbReference type="Gene3D" id="3.30.450.20">
    <property type="entry name" value="PAS domain"/>
    <property type="match status" value="1"/>
</dbReference>
<dbReference type="SMART" id="SM00091">
    <property type="entry name" value="PAS"/>
    <property type="match status" value="1"/>
</dbReference>
<dbReference type="Gene3D" id="3.30.70.270">
    <property type="match status" value="1"/>
</dbReference>
<dbReference type="CDD" id="cd01949">
    <property type="entry name" value="GGDEF"/>
    <property type="match status" value="1"/>
</dbReference>
<feature type="domain" description="GGDEF" evidence="2">
    <location>
        <begin position="336"/>
        <end position="466"/>
    </location>
</feature>
<accession>A0A1Q8ZLA6</accession>
<dbReference type="STRING" id="1867956.BJF95_00640"/>
<dbReference type="InterPro" id="IPR000014">
    <property type="entry name" value="PAS"/>
</dbReference>
<dbReference type="PANTHER" id="PTHR44757:SF2">
    <property type="entry name" value="BIOFILM ARCHITECTURE MAINTENANCE PROTEIN MBAA"/>
    <property type="match status" value="1"/>
</dbReference>
<evidence type="ECO:0000259" key="1">
    <source>
        <dbReference type="PROSITE" id="PS50113"/>
    </source>
</evidence>
<dbReference type="SMART" id="SM00267">
    <property type="entry name" value="GGDEF"/>
    <property type="match status" value="1"/>
</dbReference>
<dbReference type="OrthoDB" id="9814202at2"/>
<reference evidence="3 4" key="1">
    <citation type="submission" date="2016-09" db="EMBL/GenBank/DDBJ databases">
        <title>Rhizobium oryziradicis sp. nov., isolated from the root of rice.</title>
        <authorList>
            <person name="Zhao J."/>
            <person name="Zhang X."/>
        </authorList>
    </citation>
    <scope>NUCLEOTIDE SEQUENCE [LARGE SCALE GENOMIC DNA]</scope>
    <source>
        <strain evidence="3 4">N19</strain>
    </source>
</reference>
<gene>
    <name evidence="3" type="ORF">BJF95_00640</name>
</gene>
<dbReference type="NCBIfam" id="TIGR00254">
    <property type="entry name" value="GGDEF"/>
    <property type="match status" value="1"/>
</dbReference>